<feature type="transmembrane region" description="Helical" evidence="1">
    <location>
        <begin position="12"/>
        <end position="29"/>
    </location>
</feature>
<keyword evidence="1" id="KW-0472">Membrane</keyword>
<comment type="caution">
    <text evidence="2">The sequence shown here is derived from an EMBL/GenBank/DDBJ whole genome shotgun (WGS) entry which is preliminary data.</text>
</comment>
<proteinExistence type="predicted"/>
<keyword evidence="1" id="KW-0812">Transmembrane</keyword>
<feature type="transmembrane region" description="Helical" evidence="1">
    <location>
        <begin position="35"/>
        <end position="52"/>
    </location>
</feature>
<accession>A0A8S9M6S7</accession>
<dbReference type="EMBL" id="QGKY02000089">
    <property type="protein sequence ID" value="KAF2613718.1"/>
    <property type="molecule type" value="Genomic_DNA"/>
</dbReference>
<gene>
    <name evidence="2" type="ORF">F2Q70_00007205</name>
</gene>
<organism evidence="2">
    <name type="scientific">Brassica cretica</name>
    <name type="common">Mustard</name>
    <dbReference type="NCBI Taxonomy" id="69181"/>
    <lineage>
        <taxon>Eukaryota</taxon>
        <taxon>Viridiplantae</taxon>
        <taxon>Streptophyta</taxon>
        <taxon>Embryophyta</taxon>
        <taxon>Tracheophyta</taxon>
        <taxon>Spermatophyta</taxon>
        <taxon>Magnoliopsida</taxon>
        <taxon>eudicotyledons</taxon>
        <taxon>Gunneridae</taxon>
        <taxon>Pentapetalae</taxon>
        <taxon>rosids</taxon>
        <taxon>malvids</taxon>
        <taxon>Brassicales</taxon>
        <taxon>Brassicaceae</taxon>
        <taxon>Brassiceae</taxon>
        <taxon>Brassica</taxon>
    </lineage>
</organism>
<keyword evidence="1" id="KW-1133">Transmembrane helix</keyword>
<evidence type="ECO:0000256" key="1">
    <source>
        <dbReference type="SAM" id="Phobius"/>
    </source>
</evidence>
<name>A0A8S9M6S7_BRACR</name>
<dbReference type="AlphaFoldDB" id="A0A8S9M6S7"/>
<sequence length="74" mass="8362">MAARSEKLHHLMMAVLMLAMGFEQVVFAMGGEATWLPPLYFGICSVAYPFRFPSLLDFRGAFSKLDFYGDGCFR</sequence>
<protein>
    <submittedName>
        <fullName evidence="2">Uncharacterized protein</fullName>
    </submittedName>
</protein>
<evidence type="ECO:0000313" key="2">
    <source>
        <dbReference type="EMBL" id="KAF2613718.1"/>
    </source>
</evidence>
<reference evidence="2" key="1">
    <citation type="submission" date="2019-12" db="EMBL/GenBank/DDBJ databases">
        <title>Genome sequencing and annotation of Brassica cretica.</title>
        <authorList>
            <person name="Studholme D.J."/>
            <person name="Sarris P.F."/>
        </authorList>
    </citation>
    <scope>NUCLEOTIDE SEQUENCE</scope>
    <source>
        <strain evidence="2">PFS-102/07</strain>
        <tissue evidence="2">Leaf</tissue>
    </source>
</reference>